<dbReference type="EMBL" id="FNKJ01000003">
    <property type="protein sequence ID" value="SDR07904.1"/>
    <property type="molecule type" value="Genomic_DNA"/>
</dbReference>
<dbReference type="AlphaFoldDB" id="A0A1H1G3V9"/>
<accession>A0A1H1G3V9</accession>
<gene>
    <name evidence="2" type="ORF">SAMN04490195_3080</name>
</gene>
<dbReference type="OrthoDB" id="9813518at2"/>
<dbReference type="RefSeq" id="WP_090323097.1">
    <property type="nucleotide sequence ID" value="NZ_FNKJ01000003.1"/>
</dbReference>
<protein>
    <submittedName>
        <fullName evidence="2">Ion channel</fullName>
    </submittedName>
</protein>
<organism evidence="2 3">
    <name type="scientific">Pseudomonas moorei</name>
    <dbReference type="NCBI Taxonomy" id="395599"/>
    <lineage>
        <taxon>Bacteria</taxon>
        <taxon>Pseudomonadati</taxon>
        <taxon>Pseudomonadota</taxon>
        <taxon>Gammaproteobacteria</taxon>
        <taxon>Pseudomonadales</taxon>
        <taxon>Pseudomonadaceae</taxon>
        <taxon>Pseudomonas</taxon>
    </lineage>
</organism>
<dbReference type="Proteomes" id="UP000199570">
    <property type="component" value="Unassembled WGS sequence"/>
</dbReference>
<keyword evidence="3" id="KW-1185">Reference proteome</keyword>
<dbReference type="SUPFAM" id="SSF81324">
    <property type="entry name" value="Voltage-gated potassium channels"/>
    <property type="match status" value="1"/>
</dbReference>
<evidence type="ECO:0000313" key="2">
    <source>
        <dbReference type="EMBL" id="SDR07904.1"/>
    </source>
</evidence>
<sequence length="147" mass="16597">MPSIIFFAWALAAITVVVHAIGLALILKALARLETLHIHRLWAIINRLVWVACYLILLHMSEISIWGMFYLWQKCLPDIETAFYFSGVTYATIGYGDVTLAKPWRLFGPTEGLIGILMCGLSTGFFFAVVNHIYQIVHSKAENDHKS</sequence>
<dbReference type="Pfam" id="PF07885">
    <property type="entry name" value="Ion_trans_2"/>
    <property type="match status" value="1"/>
</dbReference>
<feature type="domain" description="Potassium channel" evidence="1">
    <location>
        <begin position="61"/>
        <end position="129"/>
    </location>
</feature>
<evidence type="ECO:0000313" key="3">
    <source>
        <dbReference type="Proteomes" id="UP000199570"/>
    </source>
</evidence>
<reference evidence="3" key="1">
    <citation type="submission" date="2016-10" db="EMBL/GenBank/DDBJ databases">
        <authorList>
            <person name="Varghese N."/>
            <person name="Submissions S."/>
        </authorList>
    </citation>
    <scope>NUCLEOTIDE SEQUENCE [LARGE SCALE GENOMIC DNA]</scope>
    <source>
        <strain evidence="3">BS3775</strain>
    </source>
</reference>
<proteinExistence type="predicted"/>
<evidence type="ECO:0000259" key="1">
    <source>
        <dbReference type="Pfam" id="PF07885"/>
    </source>
</evidence>
<dbReference type="InterPro" id="IPR013099">
    <property type="entry name" value="K_chnl_dom"/>
</dbReference>
<dbReference type="Gene3D" id="1.10.287.70">
    <property type="match status" value="1"/>
</dbReference>
<name>A0A1H1G3V9_9PSED</name>